<name>A0A1M5CWI7_9BACT</name>
<proteinExistence type="predicted"/>
<dbReference type="Pfam" id="PF20903">
    <property type="entry name" value="SPL"/>
    <property type="match status" value="1"/>
</dbReference>
<dbReference type="InterPro" id="IPR049539">
    <property type="entry name" value="SPL"/>
</dbReference>
<dbReference type="Proteomes" id="UP000184076">
    <property type="component" value="Unassembled WGS sequence"/>
</dbReference>
<organism evidence="1 2">
    <name type="scientific">Desulfacinum infernum DSM 9756</name>
    <dbReference type="NCBI Taxonomy" id="1121391"/>
    <lineage>
        <taxon>Bacteria</taxon>
        <taxon>Pseudomonadati</taxon>
        <taxon>Thermodesulfobacteriota</taxon>
        <taxon>Syntrophobacteria</taxon>
        <taxon>Syntrophobacterales</taxon>
        <taxon>Syntrophobacteraceae</taxon>
        <taxon>Desulfacinum</taxon>
    </lineage>
</organism>
<dbReference type="GO" id="GO:0003913">
    <property type="term" value="F:DNA photolyase activity"/>
    <property type="evidence" value="ECO:0007669"/>
    <property type="project" value="TreeGrafter"/>
</dbReference>
<gene>
    <name evidence="1" type="ORF">SAMN02745206_02304</name>
</gene>
<dbReference type="SUPFAM" id="SSF102114">
    <property type="entry name" value="Radical SAM enzymes"/>
    <property type="match status" value="1"/>
</dbReference>
<evidence type="ECO:0000313" key="1">
    <source>
        <dbReference type="EMBL" id="SHF59071.1"/>
    </source>
</evidence>
<dbReference type="PANTHER" id="PTHR37822:SF2">
    <property type="entry name" value="SPORE PHOTOPRODUCT LYASE"/>
    <property type="match status" value="1"/>
</dbReference>
<dbReference type="STRING" id="1121391.SAMN02745206_02304"/>
<dbReference type="PANTHER" id="PTHR37822">
    <property type="entry name" value="SPORE PHOTOPRODUCT LYASE-RELATED"/>
    <property type="match status" value="1"/>
</dbReference>
<dbReference type="GO" id="GO:0051539">
    <property type="term" value="F:4 iron, 4 sulfur cluster binding"/>
    <property type="evidence" value="ECO:0007669"/>
    <property type="project" value="TreeGrafter"/>
</dbReference>
<dbReference type="InterPro" id="IPR058240">
    <property type="entry name" value="rSAM_sf"/>
</dbReference>
<dbReference type="Gene3D" id="3.40.50.12110">
    <property type="match status" value="1"/>
</dbReference>
<dbReference type="GO" id="GO:0042601">
    <property type="term" value="C:endospore-forming forespore"/>
    <property type="evidence" value="ECO:0007669"/>
    <property type="project" value="TreeGrafter"/>
</dbReference>
<keyword evidence="1" id="KW-0456">Lyase</keyword>
<protein>
    <submittedName>
        <fullName evidence="1">Spore photoproduct lyase</fullName>
    </submittedName>
</protein>
<dbReference type="GO" id="GO:1904047">
    <property type="term" value="F:S-adenosyl-L-methionine binding"/>
    <property type="evidence" value="ECO:0007669"/>
    <property type="project" value="TreeGrafter"/>
</dbReference>
<dbReference type="Gene3D" id="3.80.30.30">
    <property type="match status" value="1"/>
</dbReference>
<dbReference type="AlphaFoldDB" id="A0A1M5CWI7"/>
<reference evidence="2" key="1">
    <citation type="submission" date="2016-11" db="EMBL/GenBank/DDBJ databases">
        <authorList>
            <person name="Varghese N."/>
            <person name="Submissions S."/>
        </authorList>
    </citation>
    <scope>NUCLEOTIDE SEQUENCE [LARGE SCALE GENOMIC DNA]</scope>
    <source>
        <strain evidence="2">DSM 9756</strain>
    </source>
</reference>
<sequence>MPIRTVLVEKAVRRSPLVQRLRERLPHARFQEVDSVPPASSRVRDLLEVVHFKGRFWRPCPGTRVYDCCGYQILHFGTQCTIDCTYCILQAYLDQPNLRLFGNIDDLLREVEETLAQNPERLHRVGTGEFTDSLLLDPWTGLSRDLVPLFARHPNAVLELKTKTAHVDQLKDLPHGGHTLISWSLNAEDVIRREEPRAASLTARLEAARKCAQWGYYLGFHFDPLIDYPGWRDGYRRTLEALFRAVDPSRVVWISLGAFRFMPELKAIIAKNHPRTRITTGEFIRGLDGKLRYFRDIRLELYAEMVKALRAWDPDLCVYLCMEGPWIWRKVLGFEPAERGGLPRILDDAVRMRMGVMGGVTSGG</sequence>
<evidence type="ECO:0000313" key="2">
    <source>
        <dbReference type="Proteomes" id="UP000184076"/>
    </source>
</evidence>
<accession>A0A1M5CWI7</accession>
<dbReference type="EMBL" id="FQVB01000021">
    <property type="protein sequence ID" value="SHF59071.1"/>
    <property type="molecule type" value="Genomic_DNA"/>
</dbReference>
<keyword evidence="2" id="KW-1185">Reference proteome</keyword>